<dbReference type="AlphaFoldDB" id="A0AAV2KK06"/>
<feature type="region of interest" description="Disordered" evidence="1">
    <location>
        <begin position="47"/>
        <end position="70"/>
    </location>
</feature>
<dbReference type="Proteomes" id="UP001497482">
    <property type="component" value="Chromosome 19"/>
</dbReference>
<evidence type="ECO:0000256" key="1">
    <source>
        <dbReference type="SAM" id="MobiDB-lite"/>
    </source>
</evidence>
<accession>A0AAV2KK06</accession>
<protein>
    <submittedName>
        <fullName evidence="2">Uncharacterized protein</fullName>
    </submittedName>
</protein>
<sequence>MGADAEEQTHGRSRGSRHGVKISRWCTGRTGYLLLRGTWDIHGSRVDSAEQEEDAAKGFHSPLSSVTYHG</sequence>
<name>A0AAV2KK06_KNICA</name>
<reference evidence="2 3" key="1">
    <citation type="submission" date="2024-04" db="EMBL/GenBank/DDBJ databases">
        <authorList>
            <person name="Waldvogel A.-M."/>
            <person name="Schoenle A."/>
        </authorList>
    </citation>
    <scope>NUCLEOTIDE SEQUENCE [LARGE SCALE GENOMIC DNA]</scope>
</reference>
<organism evidence="2 3">
    <name type="scientific">Knipowitschia caucasica</name>
    <name type="common">Caucasian dwarf goby</name>
    <name type="synonym">Pomatoschistus caucasicus</name>
    <dbReference type="NCBI Taxonomy" id="637954"/>
    <lineage>
        <taxon>Eukaryota</taxon>
        <taxon>Metazoa</taxon>
        <taxon>Chordata</taxon>
        <taxon>Craniata</taxon>
        <taxon>Vertebrata</taxon>
        <taxon>Euteleostomi</taxon>
        <taxon>Actinopterygii</taxon>
        <taxon>Neopterygii</taxon>
        <taxon>Teleostei</taxon>
        <taxon>Neoteleostei</taxon>
        <taxon>Acanthomorphata</taxon>
        <taxon>Gobiaria</taxon>
        <taxon>Gobiiformes</taxon>
        <taxon>Gobioidei</taxon>
        <taxon>Gobiidae</taxon>
        <taxon>Gobiinae</taxon>
        <taxon>Knipowitschia</taxon>
    </lineage>
</organism>
<evidence type="ECO:0000313" key="2">
    <source>
        <dbReference type="EMBL" id="CAL1590405.1"/>
    </source>
</evidence>
<dbReference type="EMBL" id="OZ035841">
    <property type="protein sequence ID" value="CAL1590405.1"/>
    <property type="molecule type" value="Genomic_DNA"/>
</dbReference>
<evidence type="ECO:0000313" key="3">
    <source>
        <dbReference type="Proteomes" id="UP001497482"/>
    </source>
</evidence>
<gene>
    <name evidence="2" type="ORF">KC01_LOCUS19917</name>
</gene>
<keyword evidence="3" id="KW-1185">Reference proteome</keyword>
<proteinExistence type="predicted"/>